<protein>
    <submittedName>
        <fullName evidence="2">Uncharacterized protein</fullName>
    </submittedName>
</protein>
<dbReference type="GeneID" id="10541149"/>
<reference key="1">
    <citation type="submission" date="2007-01" db="EMBL/GenBank/DDBJ databases">
        <title>The Genome Sequence of Puccinia graminis f. sp. tritici Strain CRL 75-36-700-3.</title>
        <authorList>
            <consortium name="The Broad Institute Genome Sequencing Platform"/>
            <person name="Birren B."/>
            <person name="Lander E."/>
            <person name="Galagan J."/>
            <person name="Nusbaum C."/>
            <person name="Devon K."/>
            <person name="Cuomo C."/>
            <person name="Jaffe D."/>
            <person name="Butler J."/>
            <person name="Alvarez P."/>
            <person name="Gnerre S."/>
            <person name="Grabherr M."/>
            <person name="Mauceli E."/>
            <person name="Brockman W."/>
            <person name="Young S."/>
            <person name="LaButti K."/>
            <person name="Sykes S."/>
            <person name="DeCaprio D."/>
            <person name="Crawford M."/>
            <person name="Koehrsen M."/>
            <person name="Engels R."/>
            <person name="Montgomery P."/>
            <person name="Pearson M."/>
            <person name="Howarth C."/>
            <person name="Larson L."/>
            <person name="White J."/>
            <person name="Zeng Q."/>
            <person name="Kodira C."/>
            <person name="Yandava C."/>
            <person name="Alvarado L."/>
            <person name="O'Leary S."/>
            <person name="Szabo L."/>
            <person name="Dean R."/>
            <person name="Schein J."/>
        </authorList>
    </citation>
    <scope>NUCLEOTIDE SEQUENCE</scope>
    <source>
        <strain>CRL 75-36-700-3</strain>
    </source>
</reference>
<dbReference type="RefSeq" id="XP_003331144.1">
    <property type="nucleotide sequence ID" value="XM_003331096.1"/>
</dbReference>
<evidence type="ECO:0000313" key="3">
    <source>
        <dbReference type="Proteomes" id="UP000008783"/>
    </source>
</evidence>
<dbReference type="AlphaFoldDB" id="E3KR00"/>
<dbReference type="InParanoid" id="E3KR00"/>
<evidence type="ECO:0000256" key="1">
    <source>
        <dbReference type="SAM" id="MobiDB-lite"/>
    </source>
</evidence>
<dbReference type="STRING" id="418459.E3KR00"/>
<dbReference type="VEuPathDB" id="FungiDB:PGTG_13107"/>
<feature type="region of interest" description="Disordered" evidence="1">
    <location>
        <begin position="105"/>
        <end position="135"/>
    </location>
</feature>
<accession>E3KR00</accession>
<evidence type="ECO:0000313" key="2">
    <source>
        <dbReference type="EMBL" id="EFP86725.1"/>
    </source>
</evidence>
<gene>
    <name evidence="2" type="ORF">PGTG_13107</name>
</gene>
<dbReference type="Proteomes" id="UP000008783">
    <property type="component" value="Unassembled WGS sequence"/>
</dbReference>
<dbReference type="OrthoDB" id="1929172at2759"/>
<feature type="compositionally biased region" description="Low complexity" evidence="1">
    <location>
        <begin position="106"/>
        <end position="126"/>
    </location>
</feature>
<name>E3KR00_PUCGT</name>
<dbReference type="KEGG" id="pgr:PGTG_13107"/>
<dbReference type="HOGENOM" id="CLU_1563648_0_0_1"/>
<reference evidence="3" key="2">
    <citation type="journal article" date="2011" name="Proc. Natl. Acad. Sci. U.S.A.">
        <title>Obligate biotrophy features unraveled by the genomic analysis of rust fungi.</title>
        <authorList>
            <person name="Duplessis S."/>
            <person name="Cuomo C.A."/>
            <person name="Lin Y.-C."/>
            <person name="Aerts A."/>
            <person name="Tisserant E."/>
            <person name="Veneault-Fourrey C."/>
            <person name="Joly D.L."/>
            <person name="Hacquard S."/>
            <person name="Amselem J."/>
            <person name="Cantarel B.L."/>
            <person name="Chiu R."/>
            <person name="Coutinho P.M."/>
            <person name="Feau N."/>
            <person name="Field M."/>
            <person name="Frey P."/>
            <person name="Gelhaye E."/>
            <person name="Goldberg J."/>
            <person name="Grabherr M.G."/>
            <person name="Kodira C.D."/>
            <person name="Kohler A."/>
            <person name="Kuees U."/>
            <person name="Lindquist E.A."/>
            <person name="Lucas S.M."/>
            <person name="Mago R."/>
            <person name="Mauceli E."/>
            <person name="Morin E."/>
            <person name="Murat C."/>
            <person name="Pangilinan J.L."/>
            <person name="Park R."/>
            <person name="Pearson M."/>
            <person name="Quesneville H."/>
            <person name="Rouhier N."/>
            <person name="Sakthikumar S."/>
            <person name="Salamov A.A."/>
            <person name="Schmutz J."/>
            <person name="Selles B."/>
            <person name="Shapiro H."/>
            <person name="Tanguay P."/>
            <person name="Tuskan G.A."/>
            <person name="Henrissat B."/>
            <person name="Van de Peer Y."/>
            <person name="Rouze P."/>
            <person name="Ellis J.G."/>
            <person name="Dodds P.N."/>
            <person name="Schein J.E."/>
            <person name="Zhong S."/>
            <person name="Hamelin R.C."/>
            <person name="Grigoriev I.V."/>
            <person name="Szabo L.J."/>
            <person name="Martin F."/>
        </authorList>
    </citation>
    <scope>NUCLEOTIDE SEQUENCE [LARGE SCALE GENOMIC DNA]</scope>
    <source>
        <strain evidence="3">CRL 75-36-700-3 / race SCCL</strain>
    </source>
</reference>
<proteinExistence type="predicted"/>
<dbReference type="EMBL" id="DS178302">
    <property type="protein sequence ID" value="EFP86725.1"/>
    <property type="molecule type" value="Genomic_DNA"/>
</dbReference>
<organism evidence="2 3">
    <name type="scientific">Puccinia graminis f. sp. tritici (strain CRL 75-36-700-3 / race SCCL)</name>
    <name type="common">Black stem rust fungus</name>
    <dbReference type="NCBI Taxonomy" id="418459"/>
    <lineage>
        <taxon>Eukaryota</taxon>
        <taxon>Fungi</taxon>
        <taxon>Dikarya</taxon>
        <taxon>Basidiomycota</taxon>
        <taxon>Pucciniomycotina</taxon>
        <taxon>Pucciniomycetes</taxon>
        <taxon>Pucciniales</taxon>
        <taxon>Pucciniaceae</taxon>
        <taxon>Puccinia</taxon>
    </lineage>
</organism>
<sequence>MSALLINEKYQASLGQKTYDYRELIGLIDWANALYVPDNVYDDRKRMASKRASLGVQIGSFSSSNRIVLSGTRAGVLAACGYLNELEIAHRAANFPCSPILVTRNSSLSSPSTSTSSFSLGSTGSTERWKRRKTDSGEAVMQTAYISTLNEDLESLKTQFSDSICRPVCQI</sequence>
<keyword evidence="3" id="KW-1185">Reference proteome</keyword>